<accession>G6XLY4</accession>
<organism evidence="1 2">
    <name type="scientific">Gluconobacter morbifer G707</name>
    <dbReference type="NCBI Taxonomy" id="1088869"/>
    <lineage>
        <taxon>Bacteria</taxon>
        <taxon>Pseudomonadati</taxon>
        <taxon>Pseudomonadota</taxon>
        <taxon>Alphaproteobacteria</taxon>
        <taxon>Acetobacterales</taxon>
        <taxon>Acetobacteraceae</taxon>
        <taxon>Gluconobacter</taxon>
    </lineage>
</organism>
<dbReference type="AlphaFoldDB" id="G6XLY4"/>
<evidence type="ECO:0000313" key="2">
    <source>
        <dbReference type="Proteomes" id="UP000004949"/>
    </source>
</evidence>
<proteinExistence type="predicted"/>
<name>G6XLY4_9PROT</name>
<comment type="caution">
    <text evidence="1">The sequence shown here is derived from an EMBL/GenBank/DDBJ whole genome shotgun (WGS) entry which is preliminary data.</text>
</comment>
<dbReference type="EMBL" id="AGQV01000010">
    <property type="protein sequence ID" value="EHH67389.1"/>
    <property type="molecule type" value="Genomic_DNA"/>
</dbReference>
<dbReference type="PATRIC" id="fig|1088869.3.peg.2377"/>
<protein>
    <submittedName>
        <fullName evidence="1">SOS (Error prone) mutagenesis protein UmuC</fullName>
    </submittedName>
</protein>
<evidence type="ECO:0000313" key="1">
    <source>
        <dbReference type="EMBL" id="EHH67389.1"/>
    </source>
</evidence>
<dbReference type="Proteomes" id="UP000004949">
    <property type="component" value="Unassembled WGS sequence"/>
</dbReference>
<gene>
    <name evidence="1" type="ORF">GMO_23840</name>
</gene>
<reference evidence="1 2" key="1">
    <citation type="submission" date="2011-10" db="EMBL/GenBank/DDBJ databases">
        <title>Genome sequence of Gluconobacter morbifer G707, isolated from Drosophila gut.</title>
        <authorList>
            <person name="Lee W.-J."/>
            <person name="Kim E.-K."/>
        </authorList>
    </citation>
    <scope>NUCLEOTIDE SEQUENCE [LARGE SCALE GENOMIC DNA]</scope>
    <source>
        <strain evidence="1 2">G707</strain>
    </source>
</reference>
<keyword evidence="2" id="KW-1185">Reference proteome</keyword>
<sequence>MALEAKTTRKMLVVVGNRVQVELRDQSCLPLSDIPVTRKSIPSTRTFDRLLLKWEEICEALAHCDNWAA</sequence>